<dbReference type="InterPro" id="IPR007331">
    <property type="entry name" value="Htaa"/>
</dbReference>
<feature type="domain" description="Bacterial Ig-like" evidence="4">
    <location>
        <begin position="211"/>
        <end position="294"/>
    </location>
</feature>
<evidence type="ECO:0000313" key="5">
    <source>
        <dbReference type="EMBL" id="ARJ06382.1"/>
    </source>
</evidence>
<dbReference type="InterPro" id="IPR032109">
    <property type="entry name" value="Big_3_5"/>
</dbReference>
<evidence type="ECO:0000259" key="4">
    <source>
        <dbReference type="Pfam" id="PF16640"/>
    </source>
</evidence>
<feature type="signal peptide" evidence="2">
    <location>
        <begin position="1"/>
        <end position="34"/>
    </location>
</feature>
<dbReference type="InterPro" id="IPR013783">
    <property type="entry name" value="Ig-like_fold"/>
</dbReference>
<feature type="domain" description="Htaa" evidence="3">
    <location>
        <begin position="42"/>
        <end position="190"/>
    </location>
</feature>
<feature type="domain" description="Bacterial Ig-like" evidence="4">
    <location>
        <begin position="612"/>
        <end position="694"/>
    </location>
</feature>
<dbReference type="EMBL" id="CP020715">
    <property type="protein sequence ID" value="ARJ06382.1"/>
    <property type="molecule type" value="Genomic_DNA"/>
</dbReference>
<evidence type="ECO:0000256" key="1">
    <source>
        <dbReference type="SAM" id="Phobius"/>
    </source>
</evidence>
<protein>
    <recommendedName>
        <fullName evidence="7">Gram-positive cocci surface proteins LPxTG domain-containing protein</fullName>
    </recommendedName>
</protein>
<dbReference type="KEGG" id="cphy:B5808_15040"/>
<keyword evidence="6" id="KW-1185">Reference proteome</keyword>
<gene>
    <name evidence="5" type="ORF">B5808_15040</name>
</gene>
<keyword evidence="1" id="KW-1133">Transmembrane helix</keyword>
<dbReference type="Pfam" id="PF16640">
    <property type="entry name" value="Big_3_5"/>
    <property type="match status" value="3"/>
</dbReference>
<feature type="chain" id="PRO_5012688399" description="Gram-positive cocci surface proteins LPxTG domain-containing protein" evidence="2">
    <location>
        <begin position="35"/>
        <end position="1391"/>
    </location>
</feature>
<accession>A0A1X9LPK2</accession>
<organism evidence="5 6">
    <name type="scientific">Cnuibacter physcomitrellae</name>
    <dbReference type="NCBI Taxonomy" id="1619308"/>
    <lineage>
        <taxon>Bacteria</taxon>
        <taxon>Bacillati</taxon>
        <taxon>Actinomycetota</taxon>
        <taxon>Actinomycetes</taxon>
        <taxon>Micrococcales</taxon>
        <taxon>Microbacteriaceae</taxon>
        <taxon>Cnuibacter</taxon>
    </lineage>
</organism>
<proteinExistence type="predicted"/>
<evidence type="ECO:0000313" key="6">
    <source>
        <dbReference type="Proteomes" id="UP000192775"/>
    </source>
</evidence>
<evidence type="ECO:0000256" key="2">
    <source>
        <dbReference type="SAM" id="SignalP"/>
    </source>
</evidence>
<dbReference type="RefSeq" id="WP_085020520.1">
    <property type="nucleotide sequence ID" value="NZ_CP020715.1"/>
</dbReference>
<dbReference type="STRING" id="1619308.B5808_15040"/>
<evidence type="ECO:0008006" key="7">
    <source>
        <dbReference type="Google" id="ProtNLM"/>
    </source>
</evidence>
<evidence type="ECO:0000259" key="3">
    <source>
        <dbReference type="Pfam" id="PF04213"/>
    </source>
</evidence>
<dbReference type="Proteomes" id="UP000192775">
    <property type="component" value="Chromosome"/>
</dbReference>
<sequence length="1391" mass="138344">MRTGRRRLRPLAGLVVGAVVSGLAVVGIAAPASAATGDVTGASLDWGFKDSWRSYVARFGGTATASGGATTSPAYGWSSGAGTFDVTTGAADVALAGTVAWSVPAHGISISLSDPEIVLDGDGTGELRFDYVDSTGASGTGVFATLTGAVPVLADGVATFTQVAAAAGPATAAVFTGSYPEGSALDPVSFALPYEEAPVQQSTTTTLGVSPSGSVEQGTDVELSATVSPAADGTVQFTDGGSPLGAPVSVSAGVATTTTGALAVGDHSLGAEFTPADPALFASSSASAVALTVTAPPTPAVGTTTAVALAPAAPVALGTATTATATVTAETGTATGSVEFFDVAAGTTDRVSLGTAAVEAGVATWTGTLGAGGHTVVAAYRPTVGFAGSEGTTTTNYGVVDTAEAASCVPASGAATLEGVSARWDYSAYSTEWVKSATGDITVDGQTFVLSDGVATVGSDCAVISFDGTLRVLAYPSFGGFWIDLTDPTLAIAADGTGTWSADVTTFEDSTPVHRVVSTLSGVAFPAFATAGTQSIALAFDGTTARGTWSANYSDAWSNAFVLDVPSSIRPFYYRSGETAGNLRKPPSPIELSWPALPASPTTTTLAVGPAAPVVQGTPTTLTATVAAERGTATGSVEFFATADGSSVPVSLGSAALVDGVATLATSTLAPGGHVFTAAFGPAGAFLASTSAPTANYGVVDTTTPAACTVDAGSPTVQGVAASWDWSAYSAEWTKTASGEGVVVDGDTFTFSDGVATYDQDCAIVQFDGSIRVTAYPAFGGFWVDLANPTLVVGADGAGLWTADVTTFESATPKRLVVDTVSLGGRPDFSASGEATATLDYDGTTASGTWKAGHDSAWANDFVMNVPSSLRAFYYASGSGRDADKVPSPIQLAWTVVPTPSDAGSLVWGFKQSWRSYVTGIAQGTITPSNGATTTSGGLFEFVQTDDGDFDPATGVGSLAYQGTVSFVSQAHGFDIAIADPIVTLDGTGTGRLSLLISTSDTAGTGDMARVETATLTIPAGQPSGEPLTWTDLAAAFTDQLPSSFAQYAGQTADPVTFSYGAVVPPVIVPTVTLSSGEVKQGDQLVVTGTGFGSGAQVSATVHSDPVQLEPQTADAQGAVRFTWTVPADFATGAHTVEVVSAAGTASAQFTVTAAAVAPAVPAVASPAQQQCVAQEVTGATMSWGVKESFRTYITGPIAKGTISTSGVADNGSSYGWSGGSGAYNPSDSLGRVSYSGSVHFTGHGGQLDMTLANPRIQVTGPSSAVLIADISSKQLSGGTVSVSGTIATLSLSGGSSSTTSTSVSYSGVPATLTEYGASAFGGFYSGGAALDPVSFTWPLGADVPCDTTTDGKLASTGVDGADAMGALAAALALLVLGAGAVVIRRRRVRA</sequence>
<feature type="transmembrane region" description="Helical" evidence="1">
    <location>
        <begin position="1364"/>
        <end position="1384"/>
    </location>
</feature>
<feature type="domain" description="Htaa" evidence="3">
    <location>
        <begin position="904"/>
        <end position="1059"/>
    </location>
</feature>
<keyword evidence="1" id="KW-0472">Membrane</keyword>
<dbReference type="Gene3D" id="2.60.40.10">
    <property type="entry name" value="Immunoglobulins"/>
    <property type="match status" value="3"/>
</dbReference>
<keyword evidence="1" id="KW-0812">Transmembrane</keyword>
<dbReference type="Pfam" id="PF04213">
    <property type="entry name" value="HtaA"/>
    <property type="match status" value="3"/>
</dbReference>
<reference evidence="5 6" key="1">
    <citation type="submission" date="2017-04" db="EMBL/GenBank/DDBJ databases">
        <authorList>
            <person name="Afonso C.L."/>
            <person name="Miller P.J."/>
            <person name="Scott M.A."/>
            <person name="Spackman E."/>
            <person name="Goraichik I."/>
            <person name="Dimitrov K.M."/>
            <person name="Suarez D.L."/>
            <person name="Swayne D.E."/>
        </authorList>
    </citation>
    <scope>NUCLEOTIDE SEQUENCE [LARGE SCALE GENOMIC DNA]</scope>
    <source>
        <strain evidence="6">XA(T)</strain>
    </source>
</reference>
<feature type="domain" description="Bacterial Ig-like" evidence="4">
    <location>
        <begin position="312"/>
        <end position="395"/>
    </location>
</feature>
<feature type="domain" description="Htaa" evidence="3">
    <location>
        <begin position="1180"/>
        <end position="1337"/>
    </location>
</feature>
<keyword evidence="2" id="KW-0732">Signal</keyword>
<dbReference type="GO" id="GO:0005975">
    <property type="term" value="P:carbohydrate metabolic process"/>
    <property type="evidence" value="ECO:0007669"/>
    <property type="project" value="UniProtKB-ARBA"/>
</dbReference>
<name>A0A1X9LPK2_9MICO</name>